<gene>
    <name evidence="2" type="ORF">BCF38_1263</name>
    <name evidence="3" type="ORF">SAMN05421539_1263</name>
</gene>
<dbReference type="Proteomes" id="UP000251571">
    <property type="component" value="Unassembled WGS sequence"/>
</dbReference>
<accession>A0A2Y9B5G5</accession>
<name>A0A2Y9B5G5_9RHOB</name>
<sequence length="280" mass="30041">MTQYEIEGGGGLPLSVREAGNPKGPPILFLHGLMQCSLCWSDQLGSSLADAFRLLCMDLRGHGMSGRAAHPEEYQDSRLFADDIAAVIDALDLDKPVLVGASYAGLVINDYLACYGDAGLGGINYVASTVHFGTEKANGHLGRGLLDLVPGLLSRDLAESISATRRFVRLFYATQPSQADYETVLAYNMLVPPDVRLALASRELDGDAVMSQVTCPVLITQGTADEIVLPSMSEAICSRIPHAKMSLYDGAGHTTYREAAERFNTELASFAQGALGRQNR</sequence>
<dbReference type="PANTHER" id="PTHR43798:SF33">
    <property type="entry name" value="HYDROLASE, PUTATIVE (AFU_ORTHOLOGUE AFUA_2G14860)-RELATED"/>
    <property type="match status" value="1"/>
</dbReference>
<evidence type="ECO:0000313" key="2">
    <source>
        <dbReference type="EMBL" id="PWJ10040.1"/>
    </source>
</evidence>
<dbReference type="AlphaFoldDB" id="A0A2Y9B5G5"/>
<evidence type="ECO:0000259" key="1">
    <source>
        <dbReference type="Pfam" id="PF12697"/>
    </source>
</evidence>
<dbReference type="Pfam" id="PF12697">
    <property type="entry name" value="Abhydrolase_6"/>
    <property type="match status" value="1"/>
</dbReference>
<dbReference type="InterPro" id="IPR050266">
    <property type="entry name" value="AB_hydrolase_sf"/>
</dbReference>
<keyword evidence="4" id="KW-1185">Reference proteome</keyword>
<dbReference type="GO" id="GO:0047372">
    <property type="term" value="F:monoacylglycerol lipase activity"/>
    <property type="evidence" value="ECO:0007669"/>
    <property type="project" value="TreeGrafter"/>
</dbReference>
<dbReference type="RefSeq" id="WP_109566552.1">
    <property type="nucleotide sequence ID" value="NZ_QGDJ01000026.1"/>
</dbReference>
<protein>
    <submittedName>
        <fullName evidence="3">Pimeloyl-ACP methyl ester carboxylesterase</fullName>
    </submittedName>
</protein>
<dbReference type="SUPFAM" id="SSF53474">
    <property type="entry name" value="alpha/beta-Hydrolases"/>
    <property type="match status" value="1"/>
</dbReference>
<dbReference type="InterPro" id="IPR029058">
    <property type="entry name" value="AB_hydrolase_fold"/>
</dbReference>
<dbReference type="Proteomes" id="UP000245839">
    <property type="component" value="Unassembled WGS sequence"/>
</dbReference>
<dbReference type="Gene3D" id="3.40.50.1820">
    <property type="entry name" value="alpha/beta hydrolase"/>
    <property type="match status" value="1"/>
</dbReference>
<reference evidence="2 4" key="2">
    <citation type="submission" date="2018-03" db="EMBL/GenBank/DDBJ databases">
        <title>Genomic Encyclopedia of Archaeal and Bacterial Type Strains, Phase II (KMG-II): from individual species to whole genera.</title>
        <authorList>
            <person name="Goeker M."/>
        </authorList>
    </citation>
    <scope>NUCLEOTIDE SEQUENCE [LARGE SCALE GENOMIC DNA]</scope>
    <source>
        <strain evidence="2 4">DSM 25227</strain>
    </source>
</reference>
<evidence type="ECO:0000313" key="5">
    <source>
        <dbReference type="Proteomes" id="UP000251571"/>
    </source>
</evidence>
<feature type="domain" description="AB hydrolase-1" evidence="1">
    <location>
        <begin position="27"/>
        <end position="264"/>
    </location>
</feature>
<evidence type="ECO:0000313" key="3">
    <source>
        <dbReference type="EMBL" id="SSA51786.1"/>
    </source>
</evidence>
<reference evidence="3 5" key="1">
    <citation type="submission" date="2016-10" db="EMBL/GenBank/DDBJ databases">
        <authorList>
            <person name="Cai Z."/>
        </authorList>
    </citation>
    <scope>NUCLEOTIDE SEQUENCE [LARGE SCALE GENOMIC DNA]</scope>
    <source>
        <strain evidence="3 5">DSM 25227</strain>
    </source>
</reference>
<dbReference type="EMBL" id="QGDJ01000026">
    <property type="protein sequence ID" value="PWJ10040.1"/>
    <property type="molecule type" value="Genomic_DNA"/>
</dbReference>
<evidence type="ECO:0000313" key="4">
    <source>
        <dbReference type="Proteomes" id="UP000245839"/>
    </source>
</evidence>
<dbReference type="PANTHER" id="PTHR43798">
    <property type="entry name" value="MONOACYLGLYCEROL LIPASE"/>
    <property type="match status" value="1"/>
</dbReference>
<proteinExistence type="predicted"/>
<dbReference type="GO" id="GO:0016020">
    <property type="term" value="C:membrane"/>
    <property type="evidence" value="ECO:0007669"/>
    <property type="project" value="TreeGrafter"/>
</dbReference>
<dbReference type="OrthoDB" id="9804723at2"/>
<dbReference type="InterPro" id="IPR000073">
    <property type="entry name" value="AB_hydrolase_1"/>
</dbReference>
<dbReference type="EMBL" id="UETC01000026">
    <property type="protein sequence ID" value="SSA51786.1"/>
    <property type="molecule type" value="Genomic_DNA"/>
</dbReference>
<dbReference type="GO" id="GO:0046464">
    <property type="term" value="P:acylglycerol catabolic process"/>
    <property type="evidence" value="ECO:0007669"/>
    <property type="project" value="TreeGrafter"/>
</dbReference>
<organism evidence="3 5">
    <name type="scientific">Jannaschia seohaensis</name>
    <dbReference type="NCBI Taxonomy" id="475081"/>
    <lineage>
        <taxon>Bacteria</taxon>
        <taxon>Pseudomonadati</taxon>
        <taxon>Pseudomonadota</taxon>
        <taxon>Alphaproteobacteria</taxon>
        <taxon>Rhodobacterales</taxon>
        <taxon>Roseobacteraceae</taxon>
        <taxon>Jannaschia</taxon>
    </lineage>
</organism>